<dbReference type="RefSeq" id="WP_137342631.1">
    <property type="nucleotide sequence ID" value="NZ_SZVO01000012.1"/>
</dbReference>
<organism evidence="1 2">
    <name type="scientific">Dyadobacter frigoris</name>
    <dbReference type="NCBI Taxonomy" id="2576211"/>
    <lineage>
        <taxon>Bacteria</taxon>
        <taxon>Pseudomonadati</taxon>
        <taxon>Bacteroidota</taxon>
        <taxon>Cytophagia</taxon>
        <taxon>Cytophagales</taxon>
        <taxon>Spirosomataceae</taxon>
        <taxon>Dyadobacter</taxon>
    </lineage>
</organism>
<evidence type="ECO:0000313" key="1">
    <source>
        <dbReference type="EMBL" id="TKT89494.1"/>
    </source>
</evidence>
<proteinExistence type="predicted"/>
<protein>
    <submittedName>
        <fullName evidence="1">Uncharacterized protein</fullName>
    </submittedName>
</protein>
<comment type="caution">
    <text evidence="1">The sequence shown here is derived from an EMBL/GenBank/DDBJ whole genome shotgun (WGS) entry which is preliminary data.</text>
</comment>
<dbReference type="Proteomes" id="UP000304900">
    <property type="component" value="Unassembled WGS sequence"/>
</dbReference>
<dbReference type="AlphaFoldDB" id="A0A4U6D607"/>
<evidence type="ECO:0000313" key="2">
    <source>
        <dbReference type="Proteomes" id="UP000304900"/>
    </source>
</evidence>
<reference evidence="1 2" key="1">
    <citation type="submission" date="2019-05" db="EMBL/GenBank/DDBJ databases">
        <title>Dyadobacter AR-3-8 sp. nov., isolated from arctic soil.</title>
        <authorList>
            <person name="Chaudhary D.K."/>
        </authorList>
    </citation>
    <scope>NUCLEOTIDE SEQUENCE [LARGE SCALE GENOMIC DNA]</scope>
    <source>
        <strain evidence="1 2">AR-3-8</strain>
    </source>
</reference>
<sequence length="170" mass="20123">MEPNFEVTQEMINAVPKKVMRRFNPILELLTGLLKKRDSFYYGSTKQKQIMYSQVSKITNFFHTEVCKFAIDFYYDTVTEKNKAYGFQLEINGHLDFVDLRIFDKTTCEGIFGKATKWLSTEDVDNHDAGFVLKILNERLLQLLEYRQAFHYYINQKEDIKITDPEPFAF</sequence>
<keyword evidence="2" id="KW-1185">Reference proteome</keyword>
<accession>A0A4U6D607</accession>
<dbReference type="EMBL" id="SZVO01000012">
    <property type="protein sequence ID" value="TKT89494.1"/>
    <property type="molecule type" value="Genomic_DNA"/>
</dbReference>
<gene>
    <name evidence="1" type="ORF">FDK13_24435</name>
</gene>
<name>A0A4U6D607_9BACT</name>